<name>A0ABV3GH93_MICGL</name>
<keyword evidence="11" id="KW-1185">Reference proteome</keyword>
<sequence>MSAMRGPYQSDEHAAIYHGDARPALAEMPVDCFVTSPPYWRQRHYCDGQHGQEVIRPLRATLFAAFTIDIPLRVIAIGCCSGGSELDPFTGSGATRIAARQLGCKFSGIELNADYRDLARNRIANRSQGV</sequence>
<keyword evidence="3 10" id="KW-0489">Methyltransferase</keyword>
<evidence type="ECO:0000256" key="5">
    <source>
        <dbReference type="ARBA" id="ARBA00022691"/>
    </source>
</evidence>
<evidence type="ECO:0000256" key="2">
    <source>
        <dbReference type="ARBA" id="ARBA00012185"/>
    </source>
</evidence>
<dbReference type="Pfam" id="PF01555">
    <property type="entry name" value="N6_N4_Mtase"/>
    <property type="match status" value="1"/>
</dbReference>
<dbReference type="PROSITE" id="PS00093">
    <property type="entry name" value="N4_MTASE"/>
    <property type="match status" value="1"/>
</dbReference>
<dbReference type="InterPro" id="IPR002941">
    <property type="entry name" value="DNA_methylase_N4/N6"/>
</dbReference>
<evidence type="ECO:0000256" key="3">
    <source>
        <dbReference type="ARBA" id="ARBA00022603"/>
    </source>
</evidence>
<keyword evidence="5" id="KW-0949">S-adenosyl-L-methionine</keyword>
<comment type="catalytic activity">
    <reaction evidence="8">
        <text>a 2'-deoxycytidine in DNA + S-adenosyl-L-methionine = an N(4)-methyl-2'-deoxycytidine in DNA + S-adenosyl-L-homocysteine + H(+)</text>
        <dbReference type="Rhea" id="RHEA:16857"/>
        <dbReference type="Rhea" id="RHEA-COMP:11369"/>
        <dbReference type="Rhea" id="RHEA-COMP:13674"/>
        <dbReference type="ChEBI" id="CHEBI:15378"/>
        <dbReference type="ChEBI" id="CHEBI:57856"/>
        <dbReference type="ChEBI" id="CHEBI:59789"/>
        <dbReference type="ChEBI" id="CHEBI:85452"/>
        <dbReference type="ChEBI" id="CHEBI:137933"/>
        <dbReference type="EC" id="2.1.1.113"/>
    </reaction>
</comment>
<gene>
    <name evidence="10" type="ORF">AB0I59_20455</name>
</gene>
<dbReference type="PRINTS" id="PR00508">
    <property type="entry name" value="S21N4MTFRASE"/>
</dbReference>
<dbReference type="EC" id="2.1.1.113" evidence="2"/>
<organism evidence="10 11">
    <name type="scientific">Microtetraspora glauca</name>
    <dbReference type="NCBI Taxonomy" id="1996"/>
    <lineage>
        <taxon>Bacteria</taxon>
        <taxon>Bacillati</taxon>
        <taxon>Actinomycetota</taxon>
        <taxon>Actinomycetes</taxon>
        <taxon>Streptosporangiales</taxon>
        <taxon>Streptosporangiaceae</taxon>
        <taxon>Microtetraspora</taxon>
    </lineage>
</organism>
<dbReference type="Gene3D" id="3.40.50.150">
    <property type="entry name" value="Vaccinia Virus protein VP39"/>
    <property type="match status" value="2"/>
</dbReference>
<evidence type="ECO:0000256" key="8">
    <source>
        <dbReference type="ARBA" id="ARBA00049120"/>
    </source>
</evidence>
<dbReference type="GO" id="GO:0008168">
    <property type="term" value="F:methyltransferase activity"/>
    <property type="evidence" value="ECO:0007669"/>
    <property type="project" value="UniProtKB-KW"/>
</dbReference>
<comment type="caution">
    <text evidence="10">The sequence shown here is derived from an EMBL/GenBank/DDBJ whole genome shotgun (WGS) entry which is preliminary data.</text>
</comment>
<evidence type="ECO:0000256" key="6">
    <source>
        <dbReference type="ARBA" id="ARBA00022747"/>
    </source>
</evidence>
<keyword evidence="4" id="KW-0808">Transferase</keyword>
<evidence type="ECO:0000256" key="1">
    <source>
        <dbReference type="ARBA" id="ARBA00010203"/>
    </source>
</evidence>
<dbReference type="EMBL" id="JBFALK010000011">
    <property type="protein sequence ID" value="MEV0971008.1"/>
    <property type="molecule type" value="Genomic_DNA"/>
</dbReference>
<feature type="domain" description="DNA methylase N-4/N-6" evidence="9">
    <location>
        <begin position="66"/>
        <end position="120"/>
    </location>
</feature>
<protein>
    <recommendedName>
        <fullName evidence="2">site-specific DNA-methyltransferase (cytosine-N(4)-specific)</fullName>
        <ecNumber evidence="2">2.1.1.113</ecNumber>
    </recommendedName>
</protein>
<keyword evidence="6" id="KW-0680">Restriction system</keyword>
<dbReference type="Proteomes" id="UP001551675">
    <property type="component" value="Unassembled WGS sequence"/>
</dbReference>
<evidence type="ECO:0000259" key="9">
    <source>
        <dbReference type="Pfam" id="PF01555"/>
    </source>
</evidence>
<keyword evidence="7" id="KW-0238">DNA-binding</keyword>
<evidence type="ECO:0000313" key="11">
    <source>
        <dbReference type="Proteomes" id="UP001551675"/>
    </source>
</evidence>
<dbReference type="InterPro" id="IPR001091">
    <property type="entry name" value="RM_Methyltransferase"/>
</dbReference>
<dbReference type="InterPro" id="IPR017985">
    <property type="entry name" value="MeTrfase_CN4_CS"/>
</dbReference>
<evidence type="ECO:0000256" key="7">
    <source>
        <dbReference type="ARBA" id="ARBA00023125"/>
    </source>
</evidence>
<dbReference type="InterPro" id="IPR029063">
    <property type="entry name" value="SAM-dependent_MTases_sf"/>
</dbReference>
<dbReference type="RefSeq" id="WP_358134893.1">
    <property type="nucleotide sequence ID" value="NZ_JBFALK010000011.1"/>
</dbReference>
<proteinExistence type="inferred from homology"/>
<accession>A0ABV3GH93</accession>
<dbReference type="SUPFAM" id="SSF53335">
    <property type="entry name" value="S-adenosyl-L-methionine-dependent methyltransferases"/>
    <property type="match status" value="1"/>
</dbReference>
<evidence type="ECO:0000313" key="10">
    <source>
        <dbReference type="EMBL" id="MEV0971008.1"/>
    </source>
</evidence>
<evidence type="ECO:0000256" key="4">
    <source>
        <dbReference type="ARBA" id="ARBA00022679"/>
    </source>
</evidence>
<dbReference type="GO" id="GO:0032259">
    <property type="term" value="P:methylation"/>
    <property type="evidence" value="ECO:0007669"/>
    <property type="project" value="UniProtKB-KW"/>
</dbReference>
<comment type="similarity">
    <text evidence="1">Belongs to the N(4)/N(6)-methyltransferase family. N(4) subfamily.</text>
</comment>
<reference evidence="10 11" key="1">
    <citation type="submission" date="2024-06" db="EMBL/GenBank/DDBJ databases">
        <title>The Natural Products Discovery Center: Release of the First 8490 Sequenced Strains for Exploring Actinobacteria Biosynthetic Diversity.</title>
        <authorList>
            <person name="Kalkreuter E."/>
            <person name="Kautsar S.A."/>
            <person name="Yang D."/>
            <person name="Bader C.D."/>
            <person name="Teijaro C.N."/>
            <person name="Fluegel L."/>
            <person name="Davis C.M."/>
            <person name="Simpson J.R."/>
            <person name="Lauterbach L."/>
            <person name="Steele A.D."/>
            <person name="Gui C."/>
            <person name="Meng S."/>
            <person name="Li G."/>
            <person name="Viehrig K."/>
            <person name="Ye F."/>
            <person name="Su P."/>
            <person name="Kiefer A.F."/>
            <person name="Nichols A."/>
            <person name="Cepeda A.J."/>
            <person name="Yan W."/>
            <person name="Fan B."/>
            <person name="Jiang Y."/>
            <person name="Adhikari A."/>
            <person name="Zheng C.-J."/>
            <person name="Schuster L."/>
            <person name="Cowan T.M."/>
            <person name="Smanski M.J."/>
            <person name="Chevrette M.G."/>
            <person name="De Carvalho L.P.S."/>
            <person name="Shen B."/>
        </authorList>
    </citation>
    <scope>NUCLEOTIDE SEQUENCE [LARGE SCALE GENOMIC DNA]</scope>
    <source>
        <strain evidence="10 11">NPDC050100</strain>
    </source>
</reference>